<comment type="caution">
    <text evidence="6">The sequence shown here is derived from an EMBL/GenBank/DDBJ whole genome shotgun (WGS) entry which is preliminary data.</text>
</comment>
<dbReference type="SUPFAM" id="SSF48264">
    <property type="entry name" value="Cytochrome P450"/>
    <property type="match status" value="1"/>
</dbReference>
<feature type="binding site" description="axial binding residue" evidence="4">
    <location>
        <position position="398"/>
    </location>
    <ligand>
        <name>heme</name>
        <dbReference type="ChEBI" id="CHEBI:30413"/>
    </ligand>
    <ligandPart>
        <name>Fe</name>
        <dbReference type="ChEBI" id="CHEBI:18248"/>
    </ligandPart>
</feature>
<dbReference type="PRINTS" id="PR00463">
    <property type="entry name" value="EP450I"/>
</dbReference>
<dbReference type="EMBL" id="MU856874">
    <property type="protein sequence ID" value="KAK4156097.1"/>
    <property type="molecule type" value="Genomic_DNA"/>
</dbReference>
<evidence type="ECO:0000256" key="3">
    <source>
        <dbReference type="ARBA" id="ARBA00023004"/>
    </source>
</evidence>
<dbReference type="InterPro" id="IPR050121">
    <property type="entry name" value="Cytochrome_P450_monoxygenase"/>
</dbReference>
<dbReference type="Proteomes" id="UP001302745">
    <property type="component" value="Unassembled WGS sequence"/>
</dbReference>
<evidence type="ECO:0000256" key="5">
    <source>
        <dbReference type="SAM" id="Phobius"/>
    </source>
</evidence>
<keyword evidence="5" id="KW-0472">Membrane</keyword>
<dbReference type="PANTHER" id="PTHR24305">
    <property type="entry name" value="CYTOCHROME P450"/>
    <property type="match status" value="1"/>
</dbReference>
<keyword evidence="7" id="KW-1185">Reference proteome</keyword>
<dbReference type="PANTHER" id="PTHR24305:SF168">
    <property type="entry name" value="P450, PUTATIVE (EUROFUNG)-RELATED"/>
    <property type="match status" value="1"/>
</dbReference>
<keyword evidence="1 4" id="KW-0349">Heme</keyword>
<dbReference type="InterPro" id="IPR002401">
    <property type="entry name" value="Cyt_P450_E_grp-I"/>
</dbReference>
<feature type="transmembrane region" description="Helical" evidence="5">
    <location>
        <begin position="6"/>
        <end position="26"/>
    </location>
</feature>
<reference evidence="6" key="2">
    <citation type="submission" date="2023-05" db="EMBL/GenBank/DDBJ databases">
        <authorList>
            <consortium name="Lawrence Berkeley National Laboratory"/>
            <person name="Steindorff A."/>
            <person name="Hensen N."/>
            <person name="Bonometti L."/>
            <person name="Westerberg I."/>
            <person name="Brannstrom I.O."/>
            <person name="Guillou S."/>
            <person name="Cros-Aarteil S."/>
            <person name="Calhoun S."/>
            <person name="Haridas S."/>
            <person name="Kuo A."/>
            <person name="Mondo S."/>
            <person name="Pangilinan J."/>
            <person name="Riley R."/>
            <person name="Labutti K."/>
            <person name="Andreopoulos B."/>
            <person name="Lipzen A."/>
            <person name="Chen C."/>
            <person name="Yanf M."/>
            <person name="Daum C."/>
            <person name="Ng V."/>
            <person name="Clum A."/>
            <person name="Ohm R."/>
            <person name="Martin F."/>
            <person name="Silar P."/>
            <person name="Natvig D."/>
            <person name="Lalanne C."/>
            <person name="Gautier V."/>
            <person name="Ament-Velasquez S.L."/>
            <person name="Kruys A."/>
            <person name="Hutchinson M.I."/>
            <person name="Powell A.J."/>
            <person name="Barry K."/>
            <person name="Miller A.N."/>
            <person name="Grigoriev I.V."/>
            <person name="Debuchy R."/>
            <person name="Gladieux P."/>
            <person name="Thoren M.H."/>
            <person name="Johannesson H."/>
        </authorList>
    </citation>
    <scope>NUCLEOTIDE SEQUENCE</scope>
    <source>
        <strain evidence="6">CBS 538.74</strain>
    </source>
</reference>
<evidence type="ECO:0000256" key="4">
    <source>
        <dbReference type="PIRSR" id="PIRSR602401-1"/>
    </source>
</evidence>
<dbReference type="InterPro" id="IPR001128">
    <property type="entry name" value="Cyt_P450"/>
</dbReference>
<keyword evidence="2 4" id="KW-0479">Metal-binding</keyword>
<dbReference type="Pfam" id="PF00067">
    <property type="entry name" value="p450"/>
    <property type="match status" value="1"/>
</dbReference>
<reference evidence="6" key="1">
    <citation type="journal article" date="2023" name="Mol. Phylogenet. Evol.">
        <title>Genome-scale phylogeny and comparative genomics of the fungal order Sordariales.</title>
        <authorList>
            <person name="Hensen N."/>
            <person name="Bonometti L."/>
            <person name="Westerberg I."/>
            <person name="Brannstrom I.O."/>
            <person name="Guillou S."/>
            <person name="Cros-Aarteil S."/>
            <person name="Calhoun S."/>
            <person name="Haridas S."/>
            <person name="Kuo A."/>
            <person name="Mondo S."/>
            <person name="Pangilinan J."/>
            <person name="Riley R."/>
            <person name="LaButti K."/>
            <person name="Andreopoulos B."/>
            <person name="Lipzen A."/>
            <person name="Chen C."/>
            <person name="Yan M."/>
            <person name="Daum C."/>
            <person name="Ng V."/>
            <person name="Clum A."/>
            <person name="Steindorff A."/>
            <person name="Ohm R.A."/>
            <person name="Martin F."/>
            <person name="Silar P."/>
            <person name="Natvig D.O."/>
            <person name="Lalanne C."/>
            <person name="Gautier V."/>
            <person name="Ament-Velasquez S.L."/>
            <person name="Kruys A."/>
            <person name="Hutchinson M.I."/>
            <person name="Powell A.J."/>
            <person name="Barry K."/>
            <person name="Miller A.N."/>
            <person name="Grigoriev I.V."/>
            <person name="Debuchy R."/>
            <person name="Gladieux P."/>
            <person name="Hiltunen Thoren M."/>
            <person name="Johannesson H."/>
        </authorList>
    </citation>
    <scope>NUCLEOTIDE SEQUENCE</scope>
    <source>
        <strain evidence="6">CBS 538.74</strain>
    </source>
</reference>
<protein>
    <submittedName>
        <fullName evidence="6">Pisatin demethylase</fullName>
    </submittedName>
</protein>
<keyword evidence="3 4" id="KW-0408">Iron</keyword>
<evidence type="ECO:0000313" key="6">
    <source>
        <dbReference type="EMBL" id="KAK4156097.1"/>
    </source>
</evidence>
<keyword evidence="5" id="KW-0812">Transmembrane</keyword>
<dbReference type="Gene3D" id="1.10.630.10">
    <property type="entry name" value="Cytochrome P450"/>
    <property type="match status" value="2"/>
</dbReference>
<organism evidence="6 7">
    <name type="scientific">Chaetomidium leptoderma</name>
    <dbReference type="NCBI Taxonomy" id="669021"/>
    <lineage>
        <taxon>Eukaryota</taxon>
        <taxon>Fungi</taxon>
        <taxon>Dikarya</taxon>
        <taxon>Ascomycota</taxon>
        <taxon>Pezizomycotina</taxon>
        <taxon>Sordariomycetes</taxon>
        <taxon>Sordariomycetidae</taxon>
        <taxon>Sordariales</taxon>
        <taxon>Chaetomiaceae</taxon>
        <taxon>Chaetomidium</taxon>
    </lineage>
</organism>
<evidence type="ECO:0000256" key="2">
    <source>
        <dbReference type="ARBA" id="ARBA00022723"/>
    </source>
</evidence>
<evidence type="ECO:0000313" key="7">
    <source>
        <dbReference type="Proteomes" id="UP001302745"/>
    </source>
</evidence>
<dbReference type="GO" id="GO:0004497">
    <property type="term" value="F:monooxygenase activity"/>
    <property type="evidence" value="ECO:0007669"/>
    <property type="project" value="InterPro"/>
</dbReference>
<dbReference type="GO" id="GO:0016705">
    <property type="term" value="F:oxidoreductase activity, acting on paired donors, with incorporation or reduction of molecular oxygen"/>
    <property type="evidence" value="ECO:0007669"/>
    <property type="project" value="InterPro"/>
</dbReference>
<proteinExistence type="predicted"/>
<evidence type="ECO:0000256" key="1">
    <source>
        <dbReference type="ARBA" id="ARBA00022617"/>
    </source>
</evidence>
<keyword evidence="5" id="KW-1133">Transmembrane helix</keyword>
<dbReference type="GO" id="GO:0020037">
    <property type="term" value="F:heme binding"/>
    <property type="evidence" value="ECO:0007669"/>
    <property type="project" value="InterPro"/>
</dbReference>
<dbReference type="GO" id="GO:0005506">
    <property type="term" value="F:iron ion binding"/>
    <property type="evidence" value="ECO:0007669"/>
    <property type="project" value="InterPro"/>
</dbReference>
<gene>
    <name evidence="6" type="ORF">C8A00DRAFT_41368</name>
</gene>
<name>A0AAN6ZZ30_9PEZI</name>
<dbReference type="AlphaFoldDB" id="A0AAN6ZZ30"/>
<accession>A0AAN6ZZ30</accession>
<dbReference type="InterPro" id="IPR036396">
    <property type="entry name" value="Cyt_P450_sf"/>
</dbReference>
<sequence length="461" mass="51673">MLYTASAAGPAALLGLALVVLSVVILRVKGFARLKHIPGPLWAGWTDLWLIRAQICGRLNFILHDVNRQYGKLFPIGPKWVVCGDGAELRRMWGVRSAWQRAYWYRGLRVDPYKDNAFSTLDDQVHEKLRAKLAPGYGGKDVDNLHQLIDEQVAGLVSLLETTYLSTEIDFRPVDLACKAFGYLAADVDLFGYIETTERTVPVLLATALMPWFLRILQSPRLKWLLPNAQDMVGIGTVMGRAKAAVAERYGDKPVVKRDMLGSFVAHGLSREDAEGETVAEIDAGIREGRVSSPITDAEARQLPYLQAVIREGLRVWPPATAVLPKVSDKDQVVCGVRVPAGTNFAWSPWSIMRNKETFGDDADLFRPERWLGIPPAKYRLMDQTVMMEFAPGSRWECLGKTVAQMELNKTFVELLRRFDFTLLDPTSPWKSYNAAVFIQSDMNVVVTRREPSLVPAQLKE</sequence>
<comment type="cofactor">
    <cofactor evidence="4">
        <name>heme</name>
        <dbReference type="ChEBI" id="CHEBI:30413"/>
    </cofactor>
</comment>